<evidence type="ECO:0000313" key="3">
    <source>
        <dbReference type="Proteomes" id="UP000320762"/>
    </source>
</evidence>
<reference evidence="2 3" key="1">
    <citation type="journal article" date="2019" name="New Phytol.">
        <title>Comparative genomics reveals unique wood-decay strategies and fruiting body development in the Schizophyllaceae.</title>
        <authorList>
            <person name="Almasi E."/>
            <person name="Sahu N."/>
            <person name="Krizsan K."/>
            <person name="Balint B."/>
            <person name="Kovacs G.M."/>
            <person name="Kiss B."/>
            <person name="Cseklye J."/>
            <person name="Drula E."/>
            <person name="Henrissat B."/>
            <person name="Nagy I."/>
            <person name="Chovatia M."/>
            <person name="Adam C."/>
            <person name="LaButti K."/>
            <person name="Lipzen A."/>
            <person name="Riley R."/>
            <person name="Grigoriev I.V."/>
            <person name="Nagy L.G."/>
        </authorList>
    </citation>
    <scope>NUCLEOTIDE SEQUENCE [LARGE SCALE GENOMIC DNA]</scope>
    <source>
        <strain evidence="2 3">NL-1724</strain>
    </source>
</reference>
<dbReference type="Proteomes" id="UP000320762">
    <property type="component" value="Unassembled WGS sequence"/>
</dbReference>
<keyword evidence="3" id="KW-1185">Reference proteome</keyword>
<dbReference type="InterPro" id="IPR032675">
    <property type="entry name" value="LRR_dom_sf"/>
</dbReference>
<dbReference type="Gene3D" id="3.80.10.10">
    <property type="entry name" value="Ribonuclease Inhibitor"/>
    <property type="match status" value="1"/>
</dbReference>
<dbReference type="OrthoDB" id="2953255at2759"/>
<feature type="compositionally biased region" description="Acidic residues" evidence="1">
    <location>
        <begin position="536"/>
        <end position="545"/>
    </location>
</feature>
<organism evidence="2 3">
    <name type="scientific">Schizophyllum amplum</name>
    <dbReference type="NCBI Taxonomy" id="97359"/>
    <lineage>
        <taxon>Eukaryota</taxon>
        <taxon>Fungi</taxon>
        <taxon>Dikarya</taxon>
        <taxon>Basidiomycota</taxon>
        <taxon>Agaricomycotina</taxon>
        <taxon>Agaricomycetes</taxon>
        <taxon>Agaricomycetidae</taxon>
        <taxon>Agaricales</taxon>
        <taxon>Schizophyllaceae</taxon>
        <taxon>Schizophyllum</taxon>
    </lineage>
</organism>
<protein>
    <recommendedName>
        <fullName evidence="4">F-box domain-containing protein</fullName>
    </recommendedName>
</protein>
<dbReference type="AlphaFoldDB" id="A0A550CRG0"/>
<dbReference type="SUPFAM" id="SSF52047">
    <property type="entry name" value="RNI-like"/>
    <property type="match status" value="1"/>
</dbReference>
<feature type="region of interest" description="Disordered" evidence="1">
    <location>
        <begin position="525"/>
        <end position="545"/>
    </location>
</feature>
<gene>
    <name evidence="2" type="ORF">BD626DRAFT_625848</name>
</gene>
<dbReference type="EMBL" id="VDMD01000002">
    <property type="protein sequence ID" value="TRM67386.1"/>
    <property type="molecule type" value="Genomic_DNA"/>
</dbReference>
<evidence type="ECO:0008006" key="4">
    <source>
        <dbReference type="Google" id="ProtNLM"/>
    </source>
</evidence>
<sequence>MNACFAIPEIVTMICDAALADVDRFGHPVNRGDVVRLARTCKFISLAALRSLWRAPPNLPTMLGWTMPERLWNEAEELTPTRPIQIGDLTRFRFYASFVRDIGIGQGATATSIAMSAEAYIALCLAFGHDSTPIFPNLTTLNWDMDGISPLSARYFISPSLVRLHIKVDEPTMGDVTVLQQVQQQCPAITDLNLDIQSVTVDNKQVVAISDTICAWNLETLRTTYLSWRALGRMAASTTLKKLHLTLVGKTDFNAVSISKGAFSSLGYLCIEQVPISFGTCISMLRQSNFTCLHTLTITSLSPDPPIWEKLLPALRSAHKQPHMLRRLTLKETRTRTATSGRHEATPGTCLESLCKFSQLEELSISCGKEFLINARTIQRMAAAWPELRALSFSIRYRFTPTLPLSALSHLASRCPHLKLLRIDVSASGVSLKDAPPPPFTPQSALTSLAVDWSTITSTRVVAAYLSTLFSDVNAITSKSETGVDLSQGDVRRRKWQKVLYLLPAFTVMREHVERRTGGALYEGIKDSRRQRKELDDEEYGSDSD</sequence>
<dbReference type="STRING" id="97359.A0A550CRG0"/>
<comment type="caution">
    <text evidence="2">The sequence shown here is derived from an EMBL/GenBank/DDBJ whole genome shotgun (WGS) entry which is preliminary data.</text>
</comment>
<evidence type="ECO:0000256" key="1">
    <source>
        <dbReference type="SAM" id="MobiDB-lite"/>
    </source>
</evidence>
<evidence type="ECO:0000313" key="2">
    <source>
        <dbReference type="EMBL" id="TRM67386.1"/>
    </source>
</evidence>
<name>A0A550CRG0_9AGAR</name>
<accession>A0A550CRG0</accession>
<proteinExistence type="predicted"/>